<keyword evidence="8 9" id="KW-0090">Biological rhythms</keyword>
<dbReference type="CDD" id="cd00075">
    <property type="entry name" value="HATPase"/>
    <property type="match status" value="1"/>
</dbReference>
<keyword evidence="2 9" id="KW-0597">Phosphoprotein</keyword>
<dbReference type="InterPro" id="IPR011649">
    <property type="entry name" value="KaiB_domain"/>
</dbReference>
<dbReference type="EMBL" id="CADCTZ010001876">
    <property type="protein sequence ID" value="CAA9428557.1"/>
    <property type="molecule type" value="Genomic_DNA"/>
</dbReference>
<dbReference type="SUPFAM" id="SSF52833">
    <property type="entry name" value="Thioredoxin-like"/>
    <property type="match status" value="1"/>
</dbReference>
<dbReference type="InterPro" id="IPR003594">
    <property type="entry name" value="HATPase_dom"/>
</dbReference>
<name>A0A6J4Q2L1_9CYAN</name>
<dbReference type="FunFam" id="3.30.565.10:FF:000006">
    <property type="entry name" value="Sensor histidine kinase WalK"/>
    <property type="match status" value="1"/>
</dbReference>
<evidence type="ECO:0000256" key="9">
    <source>
        <dbReference type="HAMAP-Rule" id="MF_01837"/>
    </source>
</evidence>
<evidence type="ECO:0000256" key="1">
    <source>
        <dbReference type="ARBA" id="ARBA00000085"/>
    </source>
</evidence>
<keyword evidence="5 9" id="KW-0418">Kinase</keyword>
<comment type="function">
    <text evidence="9">Member of the two-component regulatory system SasA/RpaA involved in genome-wide circadian gene expression. One of several clock output pathways. Participates in the Kai clock protein complex, the main circadian regulator in cyanobacteria, via its interaction with KaiC. KaiC enhances the autophosphorylation activity of SasA, which then transfers its phosphate group to RpaA to activate it. In addition to its output function, recruits fold-shifted KaiB (KaiB(fs)) to KaiC to cooperatively form the KaiB(6):KaiC(6) complex (independent of SasA kinase activity). Required for robustness of the circadian rhythm of gene expression and is involved in clock output, also required for adaptation to light/dark cycles.</text>
</comment>
<comment type="domain">
    <text evidence="9">The N-terminus interacts with KaiC, while the C-terminal histidine kinase domain autophosphorylates and is probably responsible for self-oligomerization. The N-terminal domain stimulates the C-terminus to autophosphorylate.</text>
</comment>
<evidence type="ECO:0000256" key="3">
    <source>
        <dbReference type="ARBA" id="ARBA00022679"/>
    </source>
</evidence>
<evidence type="ECO:0000313" key="11">
    <source>
        <dbReference type="EMBL" id="CAA9428557.1"/>
    </source>
</evidence>
<reference evidence="11" key="1">
    <citation type="submission" date="2020-02" db="EMBL/GenBank/DDBJ databases">
        <authorList>
            <person name="Meier V. D."/>
        </authorList>
    </citation>
    <scope>NUCLEOTIDE SEQUENCE</scope>
    <source>
        <strain evidence="11">AVDCRST_MAG84</strain>
    </source>
</reference>
<dbReference type="Pfam" id="PF00512">
    <property type="entry name" value="HisKA"/>
    <property type="match status" value="1"/>
</dbReference>
<evidence type="ECO:0000256" key="5">
    <source>
        <dbReference type="ARBA" id="ARBA00022777"/>
    </source>
</evidence>
<dbReference type="HAMAP" id="MF_01837">
    <property type="entry name" value="Kinase_SasA"/>
    <property type="match status" value="1"/>
</dbReference>
<dbReference type="InterPro" id="IPR004358">
    <property type="entry name" value="Sig_transdc_His_kin-like_C"/>
</dbReference>
<dbReference type="NCBIfam" id="NF006800">
    <property type="entry name" value="PRK09303.1"/>
    <property type="match status" value="1"/>
</dbReference>
<keyword evidence="3 9" id="KW-0808">Transferase</keyword>
<feature type="modified residue" description="Phosphohistidine; by autocatalysis" evidence="9">
    <location>
        <position position="190"/>
    </location>
</feature>
<dbReference type="SMART" id="SM00388">
    <property type="entry name" value="HisKA"/>
    <property type="match status" value="1"/>
</dbReference>
<dbReference type="InterPro" id="IPR005467">
    <property type="entry name" value="His_kinase_dom"/>
</dbReference>
<dbReference type="InterPro" id="IPR036097">
    <property type="entry name" value="HisK_dim/P_sf"/>
</dbReference>
<gene>
    <name evidence="9" type="primary">sasA</name>
    <name evidence="11" type="ORF">AVDCRST_MAG84-7672</name>
</gene>
<evidence type="ECO:0000256" key="6">
    <source>
        <dbReference type="ARBA" id="ARBA00022840"/>
    </source>
</evidence>
<proteinExistence type="inferred from homology"/>
<dbReference type="CDD" id="cd00082">
    <property type="entry name" value="HisKA"/>
    <property type="match status" value="1"/>
</dbReference>
<dbReference type="PANTHER" id="PTHR43547">
    <property type="entry name" value="TWO-COMPONENT HISTIDINE KINASE"/>
    <property type="match status" value="1"/>
</dbReference>
<keyword evidence="7 9" id="KW-0902">Two-component regulatory system</keyword>
<dbReference type="SUPFAM" id="SSF55874">
    <property type="entry name" value="ATPase domain of HSP90 chaperone/DNA topoisomerase II/histidine kinase"/>
    <property type="match status" value="1"/>
</dbReference>
<dbReference type="Pfam" id="PF02518">
    <property type="entry name" value="HATPase_c"/>
    <property type="match status" value="1"/>
</dbReference>
<dbReference type="EC" id="2.7.13.3" evidence="9"/>
<evidence type="ECO:0000256" key="7">
    <source>
        <dbReference type="ARBA" id="ARBA00023012"/>
    </source>
</evidence>
<dbReference type="InterPro" id="IPR036890">
    <property type="entry name" value="HATPase_C_sf"/>
</dbReference>
<dbReference type="Gene3D" id="3.40.30.10">
    <property type="entry name" value="Glutaredoxin"/>
    <property type="match status" value="1"/>
</dbReference>
<dbReference type="GO" id="GO:0000155">
    <property type="term" value="F:phosphorelay sensor kinase activity"/>
    <property type="evidence" value="ECO:0007669"/>
    <property type="project" value="InterPro"/>
</dbReference>
<evidence type="ECO:0000256" key="8">
    <source>
        <dbReference type="ARBA" id="ARBA00023108"/>
    </source>
</evidence>
<evidence type="ECO:0000256" key="2">
    <source>
        <dbReference type="ARBA" id="ARBA00022553"/>
    </source>
</evidence>
<protein>
    <recommendedName>
        <fullName evidence="9">Adaptive-response sensory-kinase SasA</fullName>
        <ecNumber evidence="9">2.7.13.3</ecNumber>
    </recommendedName>
    <alternativeName>
        <fullName evidence="9">Sensor histidine kinase SasA</fullName>
    </alternativeName>
</protein>
<dbReference type="SMART" id="SM00387">
    <property type="entry name" value="HATPase_c"/>
    <property type="match status" value="1"/>
</dbReference>
<dbReference type="Pfam" id="PF07689">
    <property type="entry name" value="KaiB"/>
    <property type="match status" value="1"/>
</dbReference>
<dbReference type="CDD" id="cd02978">
    <property type="entry name" value="KaiB_like"/>
    <property type="match status" value="1"/>
</dbReference>
<comment type="catalytic activity">
    <reaction evidence="1 9">
        <text>ATP + protein L-histidine = ADP + protein N-phospho-L-histidine.</text>
        <dbReference type="EC" id="2.7.13.3"/>
    </reaction>
</comment>
<dbReference type="InterPro" id="IPR003661">
    <property type="entry name" value="HisK_dim/P_dom"/>
</dbReference>
<keyword evidence="4 9" id="KW-0547">Nucleotide-binding</keyword>
<dbReference type="InterPro" id="IPR036249">
    <property type="entry name" value="Thioredoxin-like_sf"/>
</dbReference>
<dbReference type="PANTHER" id="PTHR43547:SF2">
    <property type="entry name" value="HYBRID SIGNAL TRANSDUCTION HISTIDINE KINASE C"/>
    <property type="match status" value="1"/>
</dbReference>
<sequence>MLNYFHPIEKLNSVHPTPGTSGTDCSPEQPANSAPLLQLLLFVDKRPSSREQTRHIRKSLKDLKAECDFELQVIDVGEQPDLAEHFKLVATPSLLKIHPEPRQTLAGSNLIAQLEHWWPRWKRSVEEYAAQQQSVPALAETLTDPKPIYSVACAAELVQLSDEVFRLKQEKEHLQEQLQLKDRIIAMLAHDLRNPLTAASLALETLESNQKVKEGEKSRLTPSLAAHLMKQARRQIRIVDRMITDILQAARGTNAQLHIEPKRIELGAICQDVILQFQDKFQAKSLNLETDIPADLPLVYADPDRIKQVLVNLLDNASKYTPDRGTVNLSILHRTAYKVQVSICNSGPGIPEEDCASIFEDSFRLQRDKSTDGYGIGLSLCQGIIRAHYGQIWVDSVVDRGSCFHFTLPVQK</sequence>
<accession>A0A6J4Q2L1</accession>
<dbReference type="GO" id="GO:0005524">
    <property type="term" value="F:ATP binding"/>
    <property type="evidence" value="ECO:0007669"/>
    <property type="project" value="UniProtKB-KW"/>
</dbReference>
<dbReference type="Gene3D" id="3.30.565.10">
    <property type="entry name" value="Histidine kinase-like ATPase, C-terminal domain"/>
    <property type="match status" value="1"/>
</dbReference>
<organism evidence="11">
    <name type="scientific">uncultured Microcoleus sp</name>
    <dbReference type="NCBI Taxonomy" id="259945"/>
    <lineage>
        <taxon>Bacteria</taxon>
        <taxon>Bacillati</taxon>
        <taxon>Cyanobacteriota</taxon>
        <taxon>Cyanophyceae</taxon>
        <taxon>Oscillatoriophycideae</taxon>
        <taxon>Oscillatoriales</taxon>
        <taxon>Microcoleaceae</taxon>
        <taxon>Microcoleus</taxon>
        <taxon>environmental samples</taxon>
    </lineage>
</organism>
<comment type="subunit">
    <text evidence="9">Homooligomerizes. Interacts with KaiC. Participates in the KaiABC clock complex, whose core is composed of a KaiC homohexamer, 6 KaiB and up to 6 KaiA dimers. SasA and KaiB(fs) compete to bind to KaiC.</text>
</comment>
<keyword evidence="6 9" id="KW-0067">ATP-binding</keyword>
<feature type="domain" description="Histidine kinase" evidence="10">
    <location>
        <begin position="187"/>
        <end position="412"/>
    </location>
</feature>
<evidence type="ECO:0000259" key="10">
    <source>
        <dbReference type="PROSITE" id="PS50109"/>
    </source>
</evidence>
<dbReference type="GO" id="GO:0007623">
    <property type="term" value="P:circadian rhythm"/>
    <property type="evidence" value="ECO:0007669"/>
    <property type="project" value="UniProtKB-UniRule"/>
</dbReference>
<dbReference type="Gene3D" id="1.10.287.130">
    <property type="match status" value="1"/>
</dbReference>
<dbReference type="PRINTS" id="PR00344">
    <property type="entry name" value="BCTRLSENSOR"/>
</dbReference>
<dbReference type="InterPro" id="IPR023527">
    <property type="entry name" value="Kinase_SasA"/>
</dbReference>
<dbReference type="AlphaFoldDB" id="A0A6J4Q2L1"/>
<dbReference type="SMART" id="SM01248">
    <property type="entry name" value="KaiB"/>
    <property type="match status" value="1"/>
</dbReference>
<dbReference type="SUPFAM" id="SSF47384">
    <property type="entry name" value="Homodimeric domain of signal transducing histidine kinase"/>
    <property type="match status" value="1"/>
</dbReference>
<dbReference type="PROSITE" id="PS50109">
    <property type="entry name" value="HIS_KIN"/>
    <property type="match status" value="1"/>
</dbReference>
<evidence type="ECO:0000256" key="4">
    <source>
        <dbReference type="ARBA" id="ARBA00022741"/>
    </source>
</evidence>